<keyword evidence="5" id="KW-1185">Reference proteome</keyword>
<evidence type="ECO:0000313" key="5">
    <source>
        <dbReference type="Proteomes" id="UP001381693"/>
    </source>
</evidence>
<evidence type="ECO:0000259" key="3">
    <source>
        <dbReference type="PROSITE" id="PS50004"/>
    </source>
</evidence>
<dbReference type="GO" id="GO:0048788">
    <property type="term" value="C:cytoskeleton of presynaptic active zone"/>
    <property type="evidence" value="ECO:0007669"/>
    <property type="project" value="TreeGrafter"/>
</dbReference>
<keyword evidence="1" id="KW-0770">Synapse</keyword>
<dbReference type="SUPFAM" id="SSF49562">
    <property type="entry name" value="C2 domain (Calcium/lipid-binding domain, CaLB)"/>
    <property type="match status" value="1"/>
</dbReference>
<dbReference type="SMART" id="SM00239">
    <property type="entry name" value="C2"/>
    <property type="match status" value="1"/>
</dbReference>
<dbReference type="GO" id="GO:0050806">
    <property type="term" value="P:positive regulation of synaptic transmission"/>
    <property type="evidence" value="ECO:0007669"/>
    <property type="project" value="TreeGrafter"/>
</dbReference>
<dbReference type="GO" id="GO:0048791">
    <property type="term" value="P:calcium ion-regulated exocytosis of neurotransmitter"/>
    <property type="evidence" value="ECO:0007669"/>
    <property type="project" value="TreeGrafter"/>
</dbReference>
<dbReference type="PANTHER" id="PTHR12157">
    <property type="entry name" value="REGULATING SYNAPTIC MEMBRANE EXOCYTOSIS PROTEIN"/>
    <property type="match status" value="1"/>
</dbReference>
<dbReference type="PROSITE" id="PS50004">
    <property type="entry name" value="C2"/>
    <property type="match status" value="1"/>
</dbReference>
<evidence type="ECO:0000313" key="4">
    <source>
        <dbReference type="EMBL" id="KAK7082007.1"/>
    </source>
</evidence>
<dbReference type="Proteomes" id="UP001381693">
    <property type="component" value="Unassembled WGS sequence"/>
</dbReference>
<dbReference type="GO" id="GO:0044325">
    <property type="term" value="F:transmembrane transporter binding"/>
    <property type="evidence" value="ECO:0007669"/>
    <property type="project" value="TreeGrafter"/>
</dbReference>
<dbReference type="PANTHER" id="PTHR12157:SF24">
    <property type="entry name" value="FIFE, ISOFORM D"/>
    <property type="match status" value="1"/>
</dbReference>
<dbReference type="Pfam" id="PF00168">
    <property type="entry name" value="C2"/>
    <property type="match status" value="1"/>
</dbReference>
<protein>
    <recommendedName>
        <fullName evidence="3">C2 domain-containing protein</fullName>
    </recommendedName>
</protein>
<dbReference type="InterPro" id="IPR035892">
    <property type="entry name" value="C2_domain_sf"/>
</dbReference>
<dbReference type="Gene3D" id="2.60.40.150">
    <property type="entry name" value="C2 domain"/>
    <property type="match status" value="1"/>
</dbReference>
<dbReference type="GO" id="GO:0031267">
    <property type="term" value="F:small GTPase binding"/>
    <property type="evidence" value="ECO:0007669"/>
    <property type="project" value="InterPro"/>
</dbReference>
<proteinExistence type="predicted"/>
<gene>
    <name evidence="4" type="ORF">SK128_016316</name>
</gene>
<sequence length="146" mass="16460">MEKIDDFTLGEIHLALTLTKGHLEVEVSSARGLPMASSGQEPDTYVKMYLRDGDRRLQKRKTRVARHSKTPGYHQTLRYTAHDALGRTLLAMVWEKQRGFEHNQAIGVAEIGLSNLEGNKPLEGWYRLLPVTSVVRDDSDSADSVR</sequence>
<evidence type="ECO:0000256" key="2">
    <source>
        <dbReference type="ARBA" id="ARBA00034103"/>
    </source>
</evidence>
<comment type="caution">
    <text evidence="4">The sequence shown here is derived from an EMBL/GenBank/DDBJ whole genome shotgun (WGS) entry which is preliminary data.</text>
</comment>
<name>A0AAN8XEQ9_HALRR</name>
<comment type="subcellular location">
    <subcellularLocation>
        <location evidence="2">Synapse</location>
    </subcellularLocation>
</comment>
<dbReference type="GO" id="GO:0048167">
    <property type="term" value="P:regulation of synaptic plasticity"/>
    <property type="evidence" value="ECO:0007669"/>
    <property type="project" value="TreeGrafter"/>
</dbReference>
<organism evidence="4 5">
    <name type="scientific">Halocaridina rubra</name>
    <name type="common">Hawaiian red shrimp</name>
    <dbReference type="NCBI Taxonomy" id="373956"/>
    <lineage>
        <taxon>Eukaryota</taxon>
        <taxon>Metazoa</taxon>
        <taxon>Ecdysozoa</taxon>
        <taxon>Arthropoda</taxon>
        <taxon>Crustacea</taxon>
        <taxon>Multicrustacea</taxon>
        <taxon>Malacostraca</taxon>
        <taxon>Eumalacostraca</taxon>
        <taxon>Eucarida</taxon>
        <taxon>Decapoda</taxon>
        <taxon>Pleocyemata</taxon>
        <taxon>Caridea</taxon>
        <taxon>Atyoidea</taxon>
        <taxon>Atyidae</taxon>
        <taxon>Halocaridina</taxon>
    </lineage>
</organism>
<dbReference type="InterPro" id="IPR000008">
    <property type="entry name" value="C2_dom"/>
</dbReference>
<evidence type="ECO:0000256" key="1">
    <source>
        <dbReference type="ARBA" id="ARBA00023018"/>
    </source>
</evidence>
<dbReference type="InterPro" id="IPR039032">
    <property type="entry name" value="Rim-like"/>
</dbReference>
<dbReference type="GO" id="GO:0042734">
    <property type="term" value="C:presynaptic membrane"/>
    <property type="evidence" value="ECO:0007669"/>
    <property type="project" value="TreeGrafter"/>
</dbReference>
<accession>A0AAN8XEQ9</accession>
<reference evidence="4 5" key="1">
    <citation type="submission" date="2023-11" db="EMBL/GenBank/DDBJ databases">
        <title>Halocaridina rubra genome assembly.</title>
        <authorList>
            <person name="Smith C."/>
        </authorList>
    </citation>
    <scope>NUCLEOTIDE SEQUENCE [LARGE SCALE GENOMIC DNA]</scope>
    <source>
        <strain evidence="4">EP-1</strain>
        <tissue evidence="4">Whole</tissue>
    </source>
</reference>
<feature type="domain" description="C2" evidence="3">
    <location>
        <begin position="8"/>
        <end position="126"/>
    </location>
</feature>
<dbReference type="GO" id="GO:0042391">
    <property type="term" value="P:regulation of membrane potential"/>
    <property type="evidence" value="ECO:0007669"/>
    <property type="project" value="TreeGrafter"/>
</dbReference>
<dbReference type="AlphaFoldDB" id="A0AAN8XEQ9"/>
<dbReference type="EMBL" id="JAXCGZ010004271">
    <property type="protein sequence ID" value="KAK7082007.1"/>
    <property type="molecule type" value="Genomic_DNA"/>
</dbReference>